<dbReference type="GO" id="GO:0000981">
    <property type="term" value="F:DNA-binding transcription factor activity, RNA polymerase II-specific"/>
    <property type="evidence" value="ECO:0007669"/>
    <property type="project" value="TreeGrafter"/>
</dbReference>
<dbReference type="OrthoDB" id="7442607at2759"/>
<feature type="region of interest" description="Disordered" evidence="2">
    <location>
        <begin position="584"/>
        <end position="615"/>
    </location>
</feature>
<dbReference type="GO" id="GO:0001708">
    <property type="term" value="P:cell fate specification"/>
    <property type="evidence" value="ECO:0007669"/>
    <property type="project" value="TreeGrafter"/>
</dbReference>
<dbReference type="PANTHER" id="PTHR11267:SF204">
    <property type="entry name" value="SPADETAIL"/>
    <property type="match status" value="1"/>
</dbReference>
<dbReference type="SMART" id="SM00425">
    <property type="entry name" value="TBOX"/>
    <property type="match status" value="1"/>
</dbReference>
<dbReference type="SUPFAM" id="SSF49417">
    <property type="entry name" value="p53-like transcription factors"/>
    <property type="match status" value="1"/>
</dbReference>
<feature type="compositionally biased region" description="Polar residues" evidence="2">
    <location>
        <begin position="133"/>
        <end position="156"/>
    </location>
</feature>
<accession>A0A6S7JBD7</accession>
<feature type="region of interest" description="Disordered" evidence="2">
    <location>
        <begin position="209"/>
        <end position="235"/>
    </location>
</feature>
<feature type="region of interest" description="Disordered" evidence="2">
    <location>
        <begin position="127"/>
        <end position="167"/>
    </location>
</feature>
<dbReference type="EMBL" id="CACRXK020006525">
    <property type="protein sequence ID" value="CAB4009648.1"/>
    <property type="molecule type" value="Genomic_DNA"/>
</dbReference>
<comment type="caution">
    <text evidence="3">The sequence shown here is derived from an EMBL/GenBank/DDBJ whole genome shotgun (WGS) entry which is preliminary data.</text>
</comment>
<comment type="subcellular location">
    <subcellularLocation>
        <location evidence="1">Nucleus</location>
    </subcellularLocation>
</comment>
<dbReference type="PRINTS" id="PR00937">
    <property type="entry name" value="TBOX"/>
</dbReference>
<reference evidence="3" key="1">
    <citation type="submission" date="2020-04" db="EMBL/GenBank/DDBJ databases">
        <authorList>
            <person name="Alioto T."/>
            <person name="Alioto T."/>
            <person name="Gomez Garrido J."/>
        </authorList>
    </citation>
    <scope>NUCLEOTIDE SEQUENCE</scope>
    <source>
        <strain evidence="3">A484AB</strain>
    </source>
</reference>
<dbReference type="AlphaFoldDB" id="A0A6S7JBD7"/>
<evidence type="ECO:0000313" key="4">
    <source>
        <dbReference type="Proteomes" id="UP001152795"/>
    </source>
</evidence>
<sequence length="830" mass="91903">MLPMLPGIQELVKVMRSDHSEYINSDILASSGLRYRNDFVDPDNVSKTVIPNGVQRNTLAGQAYGTTTDAALPDVVRDSIFQPTEPKPDVVASQLHEFPNFSKNSTSFSEAQTIQTPKPVYTVLASKKKLHSTKPNTRSPGINELSKSTMNSTSPSEIHKTSPKPSYTVFTSKDMFPPARPNPELMTTGPNELSESTVKLTSPLVLTSNTMFPSARSNPDPVNTGPNEPSRPATNQPACYSTNVKFQMILPKPIYTEPIRNTKTKCSSASPLLYQLLKRNTPSIASACVTSKTQLTSSNLVIPTSNKNTICSPIKPTPPNSGLNTLPKSNSNYTKSYPQFQQTPTQVVTIVPSSTKGQNCCTKSVTKASTKSKNRQSTSKRVGSCVSHESSCDGNLGDVKVKLAKEELWKLIYDQGNEMIVAKNGRPMFPTLELSVSGLGADEMYSISVRFICVDKYRYYFYTSCGKWGPTYEDRHQPAHSRCFEHPASPTNGHNWSEKPLTFRELRLTNRATKAKNMVYAPTLRKHRVQLVVTMLRCSRCRTEHTRYIDIPLTEFIAVSSYYSVKVTELKIAYNPLAKTRCPQRKRKNCNRKSPEDVPTSRTKKQKTGDGTENKISETNLLASALLPQPINSSDSTHVTMLHNEHLSTATSTQLSTMPNTFSILQSTSNSKLPTILSFVTPSVLQSTSSSLNILPSTSSSQLPPISSQTTIISSSSSIEPARPFLPLSTSTYLQPPMIKATGDPKMLSQNTLTAKEQCNTVYTCQITKPTAHVQTDDDILEYIKIYLSPFLTSEKNEVFDSSVFDELFNVNYISEKLDNFDLIQHLPLC</sequence>
<organism evidence="3 4">
    <name type="scientific">Paramuricea clavata</name>
    <name type="common">Red gorgonian</name>
    <name type="synonym">Violescent sea-whip</name>
    <dbReference type="NCBI Taxonomy" id="317549"/>
    <lineage>
        <taxon>Eukaryota</taxon>
        <taxon>Metazoa</taxon>
        <taxon>Cnidaria</taxon>
        <taxon>Anthozoa</taxon>
        <taxon>Octocorallia</taxon>
        <taxon>Malacalcyonacea</taxon>
        <taxon>Plexauridae</taxon>
        <taxon>Paramuricea</taxon>
    </lineage>
</organism>
<dbReference type="InterPro" id="IPR001699">
    <property type="entry name" value="TF_T-box"/>
</dbReference>
<dbReference type="GO" id="GO:0000978">
    <property type="term" value="F:RNA polymerase II cis-regulatory region sequence-specific DNA binding"/>
    <property type="evidence" value="ECO:0007669"/>
    <property type="project" value="InterPro"/>
</dbReference>
<evidence type="ECO:0000256" key="1">
    <source>
        <dbReference type="PROSITE-ProRule" id="PRU00201"/>
    </source>
</evidence>
<keyword evidence="1" id="KW-0539">Nucleus</keyword>
<dbReference type="GO" id="GO:0045893">
    <property type="term" value="P:positive regulation of DNA-templated transcription"/>
    <property type="evidence" value="ECO:0007669"/>
    <property type="project" value="InterPro"/>
</dbReference>
<evidence type="ECO:0000313" key="3">
    <source>
        <dbReference type="EMBL" id="CAB4009648.1"/>
    </source>
</evidence>
<dbReference type="Pfam" id="PF00907">
    <property type="entry name" value="T-box"/>
    <property type="match status" value="1"/>
</dbReference>
<dbReference type="GO" id="GO:0000785">
    <property type="term" value="C:chromatin"/>
    <property type="evidence" value="ECO:0007669"/>
    <property type="project" value="TreeGrafter"/>
</dbReference>
<name>A0A6S7JBD7_PARCT</name>
<dbReference type="Proteomes" id="UP001152795">
    <property type="component" value="Unassembled WGS sequence"/>
</dbReference>
<keyword evidence="4" id="KW-1185">Reference proteome</keyword>
<dbReference type="InterPro" id="IPR046360">
    <property type="entry name" value="T-box_DNA-bd"/>
</dbReference>
<dbReference type="Gene3D" id="2.60.40.820">
    <property type="entry name" value="Transcription factor, T-box"/>
    <property type="match status" value="1"/>
</dbReference>
<proteinExistence type="predicted"/>
<dbReference type="CDD" id="cd00182">
    <property type="entry name" value="T-box"/>
    <property type="match status" value="1"/>
</dbReference>
<dbReference type="PROSITE" id="PS50252">
    <property type="entry name" value="TBOX_3"/>
    <property type="match status" value="1"/>
</dbReference>
<dbReference type="GO" id="GO:0005634">
    <property type="term" value="C:nucleus"/>
    <property type="evidence" value="ECO:0007669"/>
    <property type="project" value="UniProtKB-SubCell"/>
</dbReference>
<protein>
    <submittedName>
        <fullName evidence="3">Brachyury isoform X2</fullName>
    </submittedName>
</protein>
<evidence type="ECO:0000256" key="2">
    <source>
        <dbReference type="SAM" id="MobiDB-lite"/>
    </source>
</evidence>
<dbReference type="InterPro" id="IPR036960">
    <property type="entry name" value="T-box_sf"/>
</dbReference>
<gene>
    <name evidence="3" type="ORF">PACLA_8A042982</name>
</gene>
<dbReference type="PANTHER" id="PTHR11267">
    <property type="entry name" value="T-BOX PROTEIN-RELATED"/>
    <property type="match status" value="1"/>
</dbReference>
<comment type="caution">
    <text evidence="1">Lacks conserved residue(s) required for the propagation of feature annotation.</text>
</comment>
<keyword evidence="1" id="KW-0238">DNA-binding</keyword>
<dbReference type="InterPro" id="IPR008967">
    <property type="entry name" value="p53-like_TF_DNA-bd_sf"/>
</dbReference>